<evidence type="ECO:0000313" key="1">
    <source>
        <dbReference type="EMBL" id="GFK93917.1"/>
    </source>
</evidence>
<keyword evidence="2" id="KW-1185">Reference proteome</keyword>
<dbReference type="EMBL" id="BLTE01000007">
    <property type="protein sequence ID" value="GFK93917.1"/>
    <property type="molecule type" value="Genomic_DNA"/>
</dbReference>
<accession>A0A6V8LW79</accession>
<dbReference type="Proteomes" id="UP000494245">
    <property type="component" value="Unassembled WGS sequence"/>
</dbReference>
<proteinExistence type="predicted"/>
<reference evidence="1 2" key="2">
    <citation type="submission" date="2020-05" db="EMBL/GenBank/DDBJ databases">
        <title>Draft genome sequence of Desulfovibrio sp. strainFSS-1.</title>
        <authorList>
            <person name="Shimoshige H."/>
            <person name="Kobayashi H."/>
            <person name="Maekawa T."/>
        </authorList>
    </citation>
    <scope>NUCLEOTIDE SEQUENCE [LARGE SCALE GENOMIC DNA]</scope>
    <source>
        <strain evidence="1 2">SIID29052-01</strain>
    </source>
</reference>
<comment type="caution">
    <text evidence="1">The sequence shown here is derived from an EMBL/GenBank/DDBJ whole genome shotgun (WGS) entry which is preliminary data.</text>
</comment>
<dbReference type="AlphaFoldDB" id="A0A6V8LW79"/>
<organism evidence="1 2">
    <name type="scientific">Fundidesulfovibrio magnetotacticus</name>
    <dbReference type="NCBI Taxonomy" id="2730080"/>
    <lineage>
        <taxon>Bacteria</taxon>
        <taxon>Pseudomonadati</taxon>
        <taxon>Thermodesulfobacteriota</taxon>
        <taxon>Desulfovibrionia</taxon>
        <taxon>Desulfovibrionales</taxon>
        <taxon>Desulfovibrionaceae</taxon>
        <taxon>Fundidesulfovibrio</taxon>
    </lineage>
</organism>
<gene>
    <name evidence="1" type="ORF">NNJEOMEG_01755</name>
</gene>
<evidence type="ECO:0008006" key="3">
    <source>
        <dbReference type="Google" id="ProtNLM"/>
    </source>
</evidence>
<name>A0A6V8LW79_9BACT</name>
<evidence type="ECO:0000313" key="2">
    <source>
        <dbReference type="Proteomes" id="UP000494245"/>
    </source>
</evidence>
<reference evidence="1 2" key="1">
    <citation type="submission" date="2020-04" db="EMBL/GenBank/DDBJ databases">
        <authorList>
            <consortium name="Desulfovibrio sp. FSS-1 genome sequencing consortium"/>
            <person name="Shimoshige H."/>
            <person name="Kobayashi H."/>
            <person name="Maekawa T."/>
        </authorList>
    </citation>
    <scope>NUCLEOTIDE SEQUENCE [LARGE SCALE GENOMIC DNA]</scope>
    <source>
        <strain evidence="1 2">SIID29052-01</strain>
    </source>
</reference>
<sequence>MLQEWYWALSASVLDQAKPLGYARDAARYRGIWTRNAEAWRGHLEACRAFILRSARSAAGHGVAVVAGSGWCLDVPLEELSRLFVNVVLVDVAHPLEVRRRAARLGNVRLLHADLTGSLSAVLESLKSGVRLPNRFVPVDPLPGVSPDITISANALARLPLLPMERLWTAGRHSEGELEAFARNAMQAHLDWLESRPGVRCLLTELAWLGVADNETMMSDPLHGVASPAPQERWEWSYAPRPEAHPLRDVVHVIGATVF</sequence>
<protein>
    <recommendedName>
        <fullName evidence="3">Class I SAM-dependent methyltransferase</fullName>
    </recommendedName>
</protein>
<dbReference type="RefSeq" id="WP_173083474.1">
    <property type="nucleotide sequence ID" value="NZ_BLTE01000007.1"/>
</dbReference>